<protein>
    <submittedName>
        <fullName evidence="7">Peptidyl-prolyl isomerase cwc27</fullName>
        <ecNumber evidence="7">5.2.1.8</ecNumber>
    </submittedName>
</protein>
<feature type="compositionally biased region" description="Basic and acidic residues" evidence="5">
    <location>
        <begin position="610"/>
        <end position="627"/>
    </location>
</feature>
<evidence type="ECO:0000256" key="5">
    <source>
        <dbReference type="SAM" id="MobiDB-lite"/>
    </source>
</evidence>
<dbReference type="PROSITE" id="PS50072">
    <property type="entry name" value="CSA_PPIASE_2"/>
    <property type="match status" value="1"/>
</dbReference>
<dbReference type="AlphaFoldDB" id="A0AAN6GIC0"/>
<evidence type="ECO:0000256" key="2">
    <source>
        <dbReference type="ARBA" id="ARBA00004123"/>
    </source>
</evidence>
<evidence type="ECO:0000259" key="6">
    <source>
        <dbReference type="PROSITE" id="PS50072"/>
    </source>
</evidence>
<keyword evidence="7" id="KW-0413">Isomerase</keyword>
<dbReference type="InterPro" id="IPR002130">
    <property type="entry name" value="Cyclophilin-type_PPIase_dom"/>
</dbReference>
<dbReference type="GO" id="GO:0071013">
    <property type="term" value="C:catalytic step 2 spliceosome"/>
    <property type="evidence" value="ECO:0007669"/>
    <property type="project" value="TreeGrafter"/>
</dbReference>
<feature type="compositionally biased region" description="Basic and acidic residues" evidence="5">
    <location>
        <begin position="425"/>
        <end position="440"/>
    </location>
</feature>
<dbReference type="GO" id="GO:0006457">
    <property type="term" value="P:protein folding"/>
    <property type="evidence" value="ECO:0007669"/>
    <property type="project" value="InterPro"/>
</dbReference>
<name>A0AAN6GIC0_9BASI</name>
<evidence type="ECO:0000256" key="1">
    <source>
        <dbReference type="ARBA" id="ARBA00000971"/>
    </source>
</evidence>
<comment type="similarity">
    <text evidence="4">Belongs to the cyclophilin-type PPIase family. CWC27 subfamily.</text>
</comment>
<feature type="compositionally biased region" description="Basic and acidic residues" evidence="5">
    <location>
        <begin position="359"/>
        <end position="369"/>
    </location>
</feature>
<gene>
    <name evidence="7" type="primary">CWC27</name>
    <name evidence="7" type="ORF">OC842_000024</name>
</gene>
<dbReference type="InterPro" id="IPR020892">
    <property type="entry name" value="Cyclophilin-type_PPIase_CS"/>
</dbReference>
<dbReference type="PRINTS" id="PR00153">
    <property type="entry name" value="CSAPPISMRASE"/>
</dbReference>
<dbReference type="EC" id="5.2.1.8" evidence="7"/>
<keyword evidence="3" id="KW-0539">Nucleus</keyword>
<feature type="domain" description="PPIase cyclophilin-type" evidence="6">
    <location>
        <begin position="22"/>
        <end position="169"/>
    </location>
</feature>
<dbReference type="Proteomes" id="UP001176521">
    <property type="component" value="Unassembled WGS sequence"/>
</dbReference>
<evidence type="ECO:0000256" key="3">
    <source>
        <dbReference type="ARBA" id="ARBA00023242"/>
    </source>
</evidence>
<feature type="compositionally biased region" description="Basic and acidic residues" evidence="5">
    <location>
        <begin position="575"/>
        <end position="599"/>
    </location>
</feature>
<feature type="region of interest" description="Disordered" evidence="5">
    <location>
        <begin position="180"/>
        <end position="211"/>
    </location>
</feature>
<keyword evidence="8" id="KW-1185">Reference proteome</keyword>
<dbReference type="Gene3D" id="2.40.100.10">
    <property type="entry name" value="Cyclophilin-like"/>
    <property type="match status" value="1"/>
</dbReference>
<feature type="compositionally biased region" description="Gly residues" evidence="5">
    <location>
        <begin position="552"/>
        <end position="573"/>
    </location>
</feature>
<dbReference type="GO" id="GO:0003755">
    <property type="term" value="F:peptidyl-prolyl cis-trans isomerase activity"/>
    <property type="evidence" value="ECO:0007669"/>
    <property type="project" value="UniProtKB-EC"/>
</dbReference>
<sequence>MANIYVKEPPTAGKIRLVTSKGNVDIELWSNEAPQACRNIIGLALEGYYDNCPFHRIVPGFIIQTGDPTGTGMGGESFFGEPFADEIHQRLKFTRRGIVALANENEPGTNGSQFFVTLDATPELQNKHTIFGRIEGPTIYNVLALADVELRQDEPDRPVYAPKLLTVEVLDNPFTDIVPRITREERKEQEKAKREAARAKRENRGVTKTKKNTALLSFGEAEEAEATALSKGASKSSHDLLNDKRLKREAAIATPAFDIPTPPASSSKVGKQRTVDENGEGEFEGPSSKKRKTDKNASIEAETDDLAALRAEHASKSAKTGVSSQISELESSLRDMSGARSKAKAAAEEEERKRKKANRGRELLEEARRQYMLSEKSAAASRAKEKETGKGKGKARDLGFGAGAGPDEEATLEAMRRFQAGIRAEGNEKEQRAKSLERKSASGGADGLDGEEVSALDREYGASDDDDDDDWRNHRLEAGGVGIESGKTKGAGGDRLDDYEVLDPRQPSAAAARLGFGAADSIAKAKEEQRRVEGRRGRDWVDERDWSRENGGVSGPSGSGSGGGSGGGVGGGSRPPRDGRDSGRRRERDDWYERGEAKRPNHGGQWDGRSGSRRDELGGRDRDRDRNSSQQHHRRR</sequence>
<feature type="region of interest" description="Disordered" evidence="5">
    <location>
        <begin position="253"/>
        <end position="504"/>
    </location>
</feature>
<feature type="compositionally biased region" description="Gly residues" evidence="5">
    <location>
        <begin position="479"/>
        <end position="491"/>
    </location>
</feature>
<comment type="subcellular location">
    <subcellularLocation>
        <location evidence="2">Nucleus</location>
    </subcellularLocation>
</comment>
<feature type="region of interest" description="Disordered" evidence="5">
    <location>
        <begin position="524"/>
        <end position="636"/>
    </location>
</feature>
<feature type="compositionally biased region" description="Basic and acidic residues" evidence="5">
    <location>
        <begin position="181"/>
        <end position="205"/>
    </location>
</feature>
<dbReference type="SUPFAM" id="SSF50891">
    <property type="entry name" value="Cyclophilin-like"/>
    <property type="match status" value="1"/>
</dbReference>
<dbReference type="InterPro" id="IPR029000">
    <property type="entry name" value="Cyclophilin-like_dom_sf"/>
</dbReference>
<dbReference type="PANTHER" id="PTHR45625">
    <property type="entry name" value="PEPTIDYL-PROLYL CIS-TRANS ISOMERASE-RELATED"/>
    <property type="match status" value="1"/>
</dbReference>
<dbReference type="PANTHER" id="PTHR45625:SF6">
    <property type="entry name" value="SPLICEOSOME-ASSOCIATED PROTEIN CWC27 HOMOLOG"/>
    <property type="match status" value="1"/>
</dbReference>
<reference evidence="7" key="1">
    <citation type="journal article" date="2023" name="PhytoFront">
        <title>Draft Genome Resources of Seven Strains of Tilletia horrida, Causal Agent of Kernel Smut of Rice.</title>
        <authorList>
            <person name="Khanal S."/>
            <person name="Antony Babu S."/>
            <person name="Zhou X.G."/>
        </authorList>
    </citation>
    <scope>NUCLEOTIDE SEQUENCE</scope>
    <source>
        <strain evidence="7">TX3</strain>
    </source>
</reference>
<proteinExistence type="inferred from homology"/>
<evidence type="ECO:0000313" key="8">
    <source>
        <dbReference type="Proteomes" id="UP001176521"/>
    </source>
</evidence>
<evidence type="ECO:0000256" key="4">
    <source>
        <dbReference type="ARBA" id="ARBA00038509"/>
    </source>
</evidence>
<dbReference type="PROSITE" id="PS00170">
    <property type="entry name" value="CSA_PPIASE_1"/>
    <property type="match status" value="1"/>
</dbReference>
<dbReference type="CDD" id="cd01925">
    <property type="entry name" value="cyclophilin_CeCYP16-like"/>
    <property type="match status" value="1"/>
</dbReference>
<comment type="caution">
    <text evidence="7">The sequence shown here is derived from an EMBL/GenBank/DDBJ whole genome shotgun (WGS) entry which is preliminary data.</text>
</comment>
<comment type="catalytic activity">
    <reaction evidence="1">
        <text>[protein]-peptidylproline (omega=180) = [protein]-peptidylproline (omega=0)</text>
        <dbReference type="Rhea" id="RHEA:16237"/>
        <dbReference type="Rhea" id="RHEA-COMP:10747"/>
        <dbReference type="Rhea" id="RHEA-COMP:10748"/>
        <dbReference type="ChEBI" id="CHEBI:83833"/>
        <dbReference type="ChEBI" id="CHEBI:83834"/>
        <dbReference type="EC" id="5.2.1.8"/>
    </reaction>
</comment>
<accession>A0AAN6GIC0</accession>
<dbReference type="InterPro" id="IPR044666">
    <property type="entry name" value="Cyclophilin_A-like"/>
</dbReference>
<feature type="compositionally biased region" description="Polar residues" evidence="5">
    <location>
        <begin position="317"/>
        <end position="330"/>
    </location>
</feature>
<organism evidence="7 8">
    <name type="scientific">Tilletia horrida</name>
    <dbReference type="NCBI Taxonomy" id="155126"/>
    <lineage>
        <taxon>Eukaryota</taxon>
        <taxon>Fungi</taxon>
        <taxon>Dikarya</taxon>
        <taxon>Basidiomycota</taxon>
        <taxon>Ustilaginomycotina</taxon>
        <taxon>Exobasidiomycetes</taxon>
        <taxon>Tilletiales</taxon>
        <taxon>Tilletiaceae</taxon>
        <taxon>Tilletia</taxon>
    </lineage>
</organism>
<feature type="compositionally biased region" description="Basic and acidic residues" evidence="5">
    <location>
        <begin position="524"/>
        <end position="548"/>
    </location>
</feature>
<feature type="compositionally biased region" description="Basic and acidic residues" evidence="5">
    <location>
        <begin position="382"/>
        <end position="397"/>
    </location>
</feature>
<dbReference type="Pfam" id="PF00160">
    <property type="entry name" value="Pro_isomerase"/>
    <property type="match status" value="1"/>
</dbReference>
<evidence type="ECO:0000313" key="7">
    <source>
        <dbReference type="EMBL" id="KAK0541319.1"/>
    </source>
</evidence>
<dbReference type="EMBL" id="JAPDMQ010000001">
    <property type="protein sequence ID" value="KAK0541319.1"/>
    <property type="molecule type" value="Genomic_DNA"/>
</dbReference>